<protein>
    <submittedName>
        <fullName evidence="2">Uncharacterized protein</fullName>
    </submittedName>
</protein>
<feature type="signal peptide" evidence="1">
    <location>
        <begin position="1"/>
        <end position="21"/>
    </location>
</feature>
<sequence>MKNKPMTLLLFIIVLSMNVSANVKIDNALKKQCDYLVNGNGNNIEEYNTYLLGLITGMKYVIPAEEAKQYGKVTTAGKIKTKACENTLNHMTSIGFELDYLRETLTLFSTRYD</sequence>
<name>A0A6S6SPD2_9BACT</name>
<keyword evidence="1" id="KW-0732">Signal</keyword>
<organism evidence="2">
    <name type="scientific">uncultured Sulfurovum sp</name>
    <dbReference type="NCBI Taxonomy" id="269237"/>
    <lineage>
        <taxon>Bacteria</taxon>
        <taxon>Pseudomonadati</taxon>
        <taxon>Campylobacterota</taxon>
        <taxon>Epsilonproteobacteria</taxon>
        <taxon>Campylobacterales</taxon>
        <taxon>Sulfurovaceae</taxon>
        <taxon>Sulfurovum</taxon>
        <taxon>environmental samples</taxon>
    </lineage>
</organism>
<accession>A0A6S6SPD2</accession>
<dbReference type="EMBL" id="CACVAS010000057">
    <property type="protein sequence ID" value="CAA6809120.1"/>
    <property type="molecule type" value="Genomic_DNA"/>
</dbReference>
<feature type="chain" id="PRO_5027997546" evidence="1">
    <location>
        <begin position="22"/>
        <end position="113"/>
    </location>
</feature>
<proteinExistence type="predicted"/>
<reference evidence="2" key="1">
    <citation type="submission" date="2020-01" db="EMBL/GenBank/DDBJ databases">
        <authorList>
            <person name="Meier V. D."/>
            <person name="Meier V D."/>
        </authorList>
    </citation>
    <scope>NUCLEOTIDE SEQUENCE</scope>
    <source>
        <strain evidence="2">HLG_WM_MAG_01</strain>
    </source>
</reference>
<gene>
    <name evidence="2" type="ORF">HELGO_WM3560</name>
</gene>
<evidence type="ECO:0000256" key="1">
    <source>
        <dbReference type="SAM" id="SignalP"/>
    </source>
</evidence>
<evidence type="ECO:0000313" key="2">
    <source>
        <dbReference type="EMBL" id="CAA6809120.1"/>
    </source>
</evidence>
<dbReference type="AlphaFoldDB" id="A0A6S6SPD2"/>